<accession>U2FLA2</accession>
<evidence type="ECO:0000313" key="3">
    <source>
        <dbReference type="Proteomes" id="UP000005707"/>
    </source>
</evidence>
<organism evidence="2 3">
    <name type="scientific">Haloplasma contractile SSD-17B</name>
    <dbReference type="NCBI Taxonomy" id="1033810"/>
    <lineage>
        <taxon>Bacteria</taxon>
        <taxon>Bacillati</taxon>
        <taxon>Mycoplasmatota</taxon>
        <taxon>Mollicutes</taxon>
        <taxon>Haloplasmatales</taxon>
        <taxon>Haloplasmataceae</taxon>
        <taxon>Haloplasma</taxon>
    </lineage>
</organism>
<dbReference type="Proteomes" id="UP000005707">
    <property type="component" value="Unassembled WGS sequence"/>
</dbReference>
<feature type="region of interest" description="Disordered" evidence="1">
    <location>
        <begin position="1"/>
        <end position="20"/>
    </location>
</feature>
<dbReference type="STRING" id="1033810.HLPCO_001893"/>
<evidence type="ECO:0000313" key="2">
    <source>
        <dbReference type="EMBL" id="ERJ11979.1"/>
    </source>
</evidence>
<reference evidence="2 3" key="1">
    <citation type="journal article" date="2011" name="J. Bacteriol.">
        <title>Genome sequence of Haloplasma contractile, an unusual contractile bacterium from a deep-sea anoxic brine lake.</title>
        <authorList>
            <person name="Antunes A."/>
            <person name="Alam I."/>
            <person name="El Dorry H."/>
            <person name="Siam R."/>
            <person name="Robertson A."/>
            <person name="Bajic V.B."/>
            <person name="Stingl U."/>
        </authorList>
    </citation>
    <scope>NUCLEOTIDE SEQUENCE [LARGE SCALE GENOMIC DNA]</scope>
    <source>
        <strain evidence="2 3">SSD-17B</strain>
    </source>
</reference>
<dbReference type="EMBL" id="AFNU02000006">
    <property type="protein sequence ID" value="ERJ11979.1"/>
    <property type="molecule type" value="Genomic_DNA"/>
</dbReference>
<keyword evidence="3" id="KW-1185">Reference proteome</keyword>
<proteinExistence type="predicted"/>
<name>U2FLA2_9MOLU</name>
<dbReference type="RefSeq" id="WP_008827414.1">
    <property type="nucleotide sequence ID" value="NZ_AFNU02000006.1"/>
</dbReference>
<reference evidence="2 3" key="2">
    <citation type="journal article" date="2013" name="PLoS ONE">
        <title>INDIGO - INtegrated Data Warehouse of MIcrobial GenOmes with Examples from the Red Sea Extremophiles.</title>
        <authorList>
            <person name="Alam I."/>
            <person name="Antunes A."/>
            <person name="Kamau A.A."/>
            <person name="Ba Alawi W."/>
            <person name="Kalkatawi M."/>
            <person name="Stingl U."/>
            <person name="Bajic V.B."/>
        </authorList>
    </citation>
    <scope>NUCLEOTIDE SEQUENCE [LARGE SCALE GENOMIC DNA]</scope>
    <source>
        <strain evidence="2 3">SSD-17B</strain>
    </source>
</reference>
<sequence>MKFEESNNEHETVVDKVEDQQGKNEKIENFKFDKIVKKKKQVVKKRQEISDKKKIVYKPYKYGRDQFDDLDALSQFLLRDYHKIEAHANKLLSDSKFIEWLSIKSKDEEQFNEWVENIL</sequence>
<gene>
    <name evidence="2" type="ORF">HLPCO_001893</name>
</gene>
<evidence type="ECO:0000256" key="1">
    <source>
        <dbReference type="SAM" id="MobiDB-lite"/>
    </source>
</evidence>
<dbReference type="InParanoid" id="U2FLA2"/>
<dbReference type="AlphaFoldDB" id="U2FLA2"/>
<protein>
    <submittedName>
        <fullName evidence="2">Uncharacterized protein</fullName>
    </submittedName>
</protein>
<comment type="caution">
    <text evidence="2">The sequence shown here is derived from an EMBL/GenBank/DDBJ whole genome shotgun (WGS) entry which is preliminary data.</text>
</comment>
<dbReference type="OrthoDB" id="10003597at2"/>